<dbReference type="RefSeq" id="WP_247469816.1">
    <property type="nucleotide sequence ID" value="NZ_JBHMAR010000007.1"/>
</dbReference>
<evidence type="ECO:0000256" key="2">
    <source>
        <dbReference type="ARBA" id="ARBA00023015"/>
    </source>
</evidence>
<evidence type="ECO:0000256" key="5">
    <source>
        <dbReference type="PROSITE-ProRule" id="PRU00169"/>
    </source>
</evidence>
<evidence type="ECO:0000259" key="7">
    <source>
        <dbReference type="PROSITE" id="PS50110"/>
    </source>
</evidence>
<evidence type="ECO:0000256" key="1">
    <source>
        <dbReference type="ARBA" id="ARBA00022553"/>
    </source>
</evidence>
<accession>A0ABV5VBT6</accession>
<proteinExistence type="predicted"/>
<organism evidence="8 9">
    <name type="scientific">Streptomyces thermocoprophilus</name>
    <dbReference type="NCBI Taxonomy" id="78356"/>
    <lineage>
        <taxon>Bacteria</taxon>
        <taxon>Bacillati</taxon>
        <taxon>Actinomycetota</taxon>
        <taxon>Actinomycetes</taxon>
        <taxon>Kitasatosporales</taxon>
        <taxon>Streptomycetaceae</taxon>
        <taxon>Streptomyces</taxon>
    </lineage>
</organism>
<dbReference type="SUPFAM" id="SSF52172">
    <property type="entry name" value="CheY-like"/>
    <property type="match status" value="1"/>
</dbReference>
<dbReference type="InterPro" id="IPR011006">
    <property type="entry name" value="CheY-like_superfamily"/>
</dbReference>
<dbReference type="SMART" id="SM00448">
    <property type="entry name" value="REC"/>
    <property type="match status" value="1"/>
</dbReference>
<dbReference type="PROSITE" id="PS50110">
    <property type="entry name" value="RESPONSE_REGULATORY"/>
    <property type="match status" value="1"/>
</dbReference>
<dbReference type="PANTHER" id="PTHR43214">
    <property type="entry name" value="TWO-COMPONENT RESPONSE REGULATOR"/>
    <property type="match status" value="1"/>
</dbReference>
<dbReference type="PANTHER" id="PTHR43214:SF24">
    <property type="entry name" value="TRANSCRIPTIONAL REGULATORY PROTEIN NARL-RELATED"/>
    <property type="match status" value="1"/>
</dbReference>
<dbReference type="Pfam" id="PF00196">
    <property type="entry name" value="GerE"/>
    <property type="match status" value="1"/>
</dbReference>
<keyword evidence="2" id="KW-0805">Transcription regulation</keyword>
<evidence type="ECO:0000256" key="4">
    <source>
        <dbReference type="ARBA" id="ARBA00023163"/>
    </source>
</evidence>
<dbReference type="Proteomes" id="UP001589703">
    <property type="component" value="Unassembled WGS sequence"/>
</dbReference>
<feature type="modified residue" description="4-aspartylphosphate" evidence="5">
    <location>
        <position position="71"/>
    </location>
</feature>
<dbReference type="EMBL" id="JBHMAR010000007">
    <property type="protein sequence ID" value="MFB9735291.1"/>
    <property type="molecule type" value="Genomic_DNA"/>
</dbReference>
<dbReference type="InterPro" id="IPR016032">
    <property type="entry name" value="Sig_transdc_resp-reg_C-effctor"/>
</dbReference>
<dbReference type="InterPro" id="IPR000792">
    <property type="entry name" value="Tscrpt_reg_LuxR_C"/>
</dbReference>
<evidence type="ECO:0000313" key="8">
    <source>
        <dbReference type="EMBL" id="MFB9735291.1"/>
    </source>
</evidence>
<dbReference type="SUPFAM" id="SSF46894">
    <property type="entry name" value="C-terminal effector domain of the bipartite response regulators"/>
    <property type="match status" value="1"/>
</dbReference>
<dbReference type="SMART" id="SM00421">
    <property type="entry name" value="HTH_LUXR"/>
    <property type="match status" value="1"/>
</dbReference>
<dbReference type="PROSITE" id="PS50043">
    <property type="entry name" value="HTH_LUXR_2"/>
    <property type="match status" value="1"/>
</dbReference>
<dbReference type="CDD" id="cd06170">
    <property type="entry name" value="LuxR_C_like"/>
    <property type="match status" value="1"/>
</dbReference>
<keyword evidence="1 5" id="KW-0597">Phosphoprotein</keyword>
<keyword evidence="9" id="KW-1185">Reference proteome</keyword>
<evidence type="ECO:0000256" key="3">
    <source>
        <dbReference type="ARBA" id="ARBA00023125"/>
    </source>
</evidence>
<keyword evidence="3" id="KW-0238">DNA-binding</keyword>
<dbReference type="Gene3D" id="3.40.50.2300">
    <property type="match status" value="1"/>
</dbReference>
<reference evidence="8 9" key="1">
    <citation type="submission" date="2024-09" db="EMBL/GenBank/DDBJ databases">
        <authorList>
            <person name="Sun Q."/>
            <person name="Mori K."/>
        </authorList>
    </citation>
    <scope>NUCLEOTIDE SEQUENCE [LARGE SCALE GENOMIC DNA]</scope>
    <source>
        <strain evidence="8 9">JCM 10918</strain>
    </source>
</reference>
<keyword evidence="4" id="KW-0804">Transcription</keyword>
<dbReference type="InterPro" id="IPR001789">
    <property type="entry name" value="Sig_transdc_resp-reg_receiver"/>
</dbReference>
<evidence type="ECO:0000313" key="9">
    <source>
        <dbReference type="Proteomes" id="UP001589703"/>
    </source>
</evidence>
<gene>
    <name evidence="8" type="ORF">ACFFRO_09115</name>
</gene>
<dbReference type="PROSITE" id="PS00622">
    <property type="entry name" value="HTH_LUXR_1"/>
    <property type="match status" value="1"/>
</dbReference>
<protein>
    <submittedName>
        <fullName evidence="8">Response regulator</fullName>
    </submittedName>
</protein>
<dbReference type="PRINTS" id="PR00038">
    <property type="entry name" value="HTHLUXR"/>
</dbReference>
<feature type="domain" description="HTH luxR-type" evidence="6">
    <location>
        <begin position="162"/>
        <end position="227"/>
    </location>
</feature>
<dbReference type="InterPro" id="IPR039420">
    <property type="entry name" value="WalR-like"/>
</dbReference>
<feature type="domain" description="Response regulatory" evidence="7">
    <location>
        <begin position="20"/>
        <end position="136"/>
    </location>
</feature>
<evidence type="ECO:0000259" key="6">
    <source>
        <dbReference type="PROSITE" id="PS50043"/>
    </source>
</evidence>
<sequence>MRHDTDTPTAAAGAHAGPIRILLADDHALVRRGVRLILDREPDLEVVAEAGDGAEAVEAARTHDADLAVLDIAMPRLTGLQAARELAALRPGLRILMLTMHDNEQYFFQALKAGASGYVLKSVADRDLVAACRAAMRDEPFLYPGAVTALIRNYLDRARHGEETPDQILTPREEEVLKLVAEGHSSKEIGDLLFISVKTVQRHRANLLQKLGLRDRLEMTRYAIRAGLIEP</sequence>
<dbReference type="Pfam" id="PF00072">
    <property type="entry name" value="Response_reg"/>
    <property type="match status" value="1"/>
</dbReference>
<dbReference type="CDD" id="cd17535">
    <property type="entry name" value="REC_NarL-like"/>
    <property type="match status" value="1"/>
</dbReference>
<comment type="caution">
    <text evidence="8">The sequence shown here is derived from an EMBL/GenBank/DDBJ whole genome shotgun (WGS) entry which is preliminary data.</text>
</comment>
<dbReference type="InterPro" id="IPR058245">
    <property type="entry name" value="NreC/VraR/RcsB-like_REC"/>
</dbReference>
<name>A0ABV5VBT6_9ACTN</name>